<dbReference type="EMBL" id="JAHLDV010000045">
    <property type="protein sequence ID" value="MBU3161052.1"/>
    <property type="molecule type" value="Genomic_DNA"/>
</dbReference>
<comment type="caution">
    <text evidence="1">The sequence shown here is derived from an EMBL/GenBank/DDBJ whole genome shotgun (WGS) entry which is preliminary data.</text>
</comment>
<dbReference type="Proteomes" id="UP000776252">
    <property type="component" value="Unassembled WGS sequence"/>
</dbReference>
<gene>
    <name evidence="1" type="ORF">KPL37_15100</name>
</gene>
<protein>
    <submittedName>
        <fullName evidence="1">Uncharacterized protein</fullName>
    </submittedName>
</protein>
<accession>A0ABS6BX06</accession>
<evidence type="ECO:0000313" key="2">
    <source>
        <dbReference type="Proteomes" id="UP000776252"/>
    </source>
</evidence>
<reference evidence="1 2" key="1">
    <citation type="submission" date="2021-06" db="EMBL/GenBank/DDBJ databases">
        <title>Clostridia strains as spoilage organisms.</title>
        <authorList>
            <person name="Wambui J."/>
            <person name="Stephan R."/>
            <person name="Stevens M.J.A."/>
        </authorList>
    </citation>
    <scope>NUCLEOTIDE SEQUENCE [LARGE SCALE GENOMIC DNA]</scope>
    <source>
        <strain evidence="1 2">DSM 14204</strain>
    </source>
</reference>
<organism evidence="1 2">
    <name type="scientific">Clostridium frigoris</name>
    <dbReference type="NCBI Taxonomy" id="205327"/>
    <lineage>
        <taxon>Bacteria</taxon>
        <taxon>Bacillati</taxon>
        <taxon>Bacillota</taxon>
        <taxon>Clostridia</taxon>
        <taxon>Eubacteriales</taxon>
        <taxon>Clostridiaceae</taxon>
        <taxon>Clostridium</taxon>
    </lineage>
</organism>
<proteinExistence type="predicted"/>
<name>A0ABS6BX06_9CLOT</name>
<keyword evidence="2" id="KW-1185">Reference proteome</keyword>
<dbReference type="RefSeq" id="WP_216150689.1">
    <property type="nucleotide sequence ID" value="NZ_JAHLDV010000045.1"/>
</dbReference>
<evidence type="ECO:0000313" key="1">
    <source>
        <dbReference type="EMBL" id="MBU3161052.1"/>
    </source>
</evidence>
<sequence length="86" mass="10165">MDVSGIVQRLKEFAKLAEVNYGYEIEEIIKLRVEDGERIETLLDLILDCCFDKEVLIIYKKLVKYYYGINEVAAISYINAYRELYE</sequence>